<dbReference type="EMBL" id="CP043641">
    <property type="protein sequence ID" value="QNE36295.1"/>
    <property type="molecule type" value="Genomic_DNA"/>
</dbReference>
<dbReference type="Proteomes" id="UP000515511">
    <property type="component" value="Chromosome"/>
</dbReference>
<dbReference type="AlphaFoldDB" id="A0A7G6YCT0"/>
<proteinExistence type="predicted"/>
<dbReference type="SUPFAM" id="SSF56601">
    <property type="entry name" value="beta-lactamase/transpeptidase-like"/>
    <property type="match status" value="1"/>
</dbReference>
<dbReference type="PANTHER" id="PTHR43319:SF3">
    <property type="entry name" value="BETA-LACTAMASE-RELATED DOMAIN-CONTAINING PROTEIN"/>
    <property type="match status" value="1"/>
</dbReference>
<reference evidence="3" key="1">
    <citation type="submission" date="2019-09" db="EMBL/GenBank/DDBJ databases">
        <title>Antimicrobial potential of Antarctic Bacteria.</title>
        <authorList>
            <person name="Benaud N."/>
            <person name="Edwards R.J."/>
            <person name="Ferrari B.C."/>
        </authorList>
    </citation>
    <scope>NUCLEOTIDE SEQUENCE [LARGE SCALE GENOMIC DNA]</scope>
    <source>
        <strain evidence="3">INR9</strain>
    </source>
</reference>
<dbReference type="RefSeq" id="WP_185275730.1">
    <property type="nucleotide sequence ID" value="NZ_CP043641.1"/>
</dbReference>
<dbReference type="PANTHER" id="PTHR43319">
    <property type="entry name" value="BETA-LACTAMASE-RELATED"/>
    <property type="match status" value="1"/>
</dbReference>
<evidence type="ECO:0000313" key="2">
    <source>
        <dbReference type="EMBL" id="QNE36295.1"/>
    </source>
</evidence>
<evidence type="ECO:0000313" key="3">
    <source>
        <dbReference type="Proteomes" id="UP000515511"/>
    </source>
</evidence>
<dbReference type="InterPro" id="IPR001466">
    <property type="entry name" value="Beta-lactam-related"/>
</dbReference>
<dbReference type="KEGG" id="lse:F1C12_15035"/>
<sequence length="342" mass="36807">MPDFRRVLDLVDARGGASWLTVIQGGEVVLDRRTGCGPDALFYTFSVSKPFVALAVHLLAERGMLRLDDPVAAHWPAYARGGKSDITIRHVLSHRAGVPYSTGNLLGDTVRMTDPRRSVAAAEDARPRWAAGEVVGYHVLSFGFILGELVRRVSGMPAERFIAENLLRPAGLTETTLGLPDASAGRGVPLRALSAPERARTLLFNRPRTRAVPVPAAAVSTNGRELAEFYHLLLAGGEGVLRPETIAAARAVSSDGEPDRIMGHPVRWAHGFQLGGPIGLARPTGSRADPRTFGHNGSSICNVWADPVRDIVLAYLTNTADERRRALRHLSDVSDAVLVACD</sequence>
<dbReference type="InterPro" id="IPR012338">
    <property type="entry name" value="Beta-lactam/transpept-like"/>
</dbReference>
<dbReference type="InterPro" id="IPR052907">
    <property type="entry name" value="Beta-lactamase/esterase"/>
</dbReference>
<protein>
    <submittedName>
        <fullName evidence="2">Beta-lactamase family protein</fullName>
    </submittedName>
</protein>
<name>A0A7G6YCT0_9MICO</name>
<dbReference type="Pfam" id="PF00144">
    <property type="entry name" value="Beta-lactamase"/>
    <property type="match status" value="1"/>
</dbReference>
<feature type="domain" description="Beta-lactamase-related" evidence="1">
    <location>
        <begin position="14"/>
        <end position="326"/>
    </location>
</feature>
<accession>A0A7G6YCT0</accession>
<organism evidence="2 3">
    <name type="scientific">Leifsonia shinshuensis</name>
    <dbReference type="NCBI Taxonomy" id="150026"/>
    <lineage>
        <taxon>Bacteria</taxon>
        <taxon>Bacillati</taxon>
        <taxon>Actinomycetota</taxon>
        <taxon>Actinomycetes</taxon>
        <taxon>Micrococcales</taxon>
        <taxon>Microbacteriaceae</taxon>
        <taxon>Leifsonia</taxon>
    </lineage>
</organism>
<gene>
    <name evidence="2" type="ORF">F1C12_15035</name>
</gene>
<dbReference type="Gene3D" id="3.40.710.10">
    <property type="entry name" value="DD-peptidase/beta-lactamase superfamily"/>
    <property type="match status" value="1"/>
</dbReference>
<evidence type="ECO:0000259" key="1">
    <source>
        <dbReference type="Pfam" id="PF00144"/>
    </source>
</evidence>